<dbReference type="GO" id="GO:0005524">
    <property type="term" value="F:ATP binding"/>
    <property type="evidence" value="ECO:0007669"/>
    <property type="project" value="UniProtKB-UniRule"/>
</dbReference>
<sequence>MRRAYFVTGTDTGVGKTFITAGLAGHYATQGHSVGVMKPIETGHEGPGWPEDALKLHHAAQNDDEQDMVVPYIFQPPVSPWAATKMSGRVIDFSAIIQKATDIMARHQITFIEGAGGLAVPIDEILTMADIPRQLQIPLIIVSRSGLGTINHTVLTVEYAKSRGVDVAGIVMNQHSQELMKRDPSCWHNPAIIEKMTNVPIIGVVPTVSALREGPELWTSVGEKIRLG</sequence>
<comment type="caution">
    <text evidence="10">The sequence shown here is derived from an EMBL/GenBank/DDBJ whole genome shotgun (WGS) entry which is preliminary data.</text>
</comment>
<dbReference type="GO" id="GO:0005829">
    <property type="term" value="C:cytosol"/>
    <property type="evidence" value="ECO:0007669"/>
    <property type="project" value="TreeGrafter"/>
</dbReference>
<evidence type="ECO:0000256" key="7">
    <source>
        <dbReference type="ARBA" id="ARBA00022842"/>
    </source>
</evidence>
<evidence type="ECO:0000256" key="3">
    <source>
        <dbReference type="ARBA" id="ARBA00022723"/>
    </source>
</evidence>
<dbReference type="UniPathway" id="UPA00078">
    <property type="reaction ID" value="UER00161"/>
</dbReference>
<keyword evidence="3 9" id="KW-0479">Metal-binding</keyword>
<accession>A0A2T2WRH8</accession>
<dbReference type="GO" id="GO:0004141">
    <property type="term" value="F:dethiobiotin synthase activity"/>
    <property type="evidence" value="ECO:0007669"/>
    <property type="project" value="UniProtKB-UniRule"/>
</dbReference>
<keyword evidence="4 9" id="KW-0547">Nucleotide-binding</keyword>
<keyword evidence="6 9" id="KW-0067">ATP-binding</keyword>
<dbReference type="InterPro" id="IPR004472">
    <property type="entry name" value="DTB_synth_BioD"/>
</dbReference>
<keyword evidence="2 9" id="KW-0436">Ligase</keyword>
<evidence type="ECO:0000256" key="8">
    <source>
        <dbReference type="ARBA" id="ARBA00047386"/>
    </source>
</evidence>
<comment type="catalytic activity">
    <reaction evidence="8">
        <text>(7R,8S)-8-amino-7-(carboxyamino)nonanoate + ATP = (4R,5S)-dethiobiotin + ADP + phosphate + H(+)</text>
        <dbReference type="Rhea" id="RHEA:63684"/>
        <dbReference type="ChEBI" id="CHEBI:15378"/>
        <dbReference type="ChEBI" id="CHEBI:30616"/>
        <dbReference type="ChEBI" id="CHEBI:43474"/>
        <dbReference type="ChEBI" id="CHEBI:149470"/>
        <dbReference type="ChEBI" id="CHEBI:149473"/>
        <dbReference type="ChEBI" id="CHEBI:456216"/>
    </reaction>
</comment>
<dbReference type="SUPFAM" id="SSF52540">
    <property type="entry name" value="P-loop containing nucleoside triphosphate hydrolases"/>
    <property type="match status" value="1"/>
</dbReference>
<dbReference type="EMBL" id="PXYT01000066">
    <property type="protein sequence ID" value="PSR24845.1"/>
    <property type="molecule type" value="Genomic_DNA"/>
</dbReference>
<feature type="binding site" evidence="9">
    <location>
        <begin position="206"/>
        <end position="208"/>
    </location>
    <ligand>
        <name>ATP</name>
        <dbReference type="ChEBI" id="CHEBI:30616"/>
    </ligand>
</feature>
<evidence type="ECO:0000313" key="10">
    <source>
        <dbReference type="EMBL" id="PSR24845.1"/>
    </source>
</evidence>
<dbReference type="InterPro" id="IPR027417">
    <property type="entry name" value="P-loop_NTPase"/>
</dbReference>
<feature type="binding site" evidence="9">
    <location>
        <position position="17"/>
    </location>
    <ligand>
        <name>Mg(2+)</name>
        <dbReference type="ChEBI" id="CHEBI:18420"/>
    </ligand>
</feature>
<dbReference type="PANTHER" id="PTHR43210:SF2">
    <property type="entry name" value="ATP-DEPENDENT DETHIOBIOTIN SYNTHETASE BIOD 2"/>
    <property type="match status" value="1"/>
</dbReference>
<gene>
    <name evidence="9 10" type="primary">bioD</name>
    <name evidence="10" type="ORF">C7B43_18095</name>
</gene>
<evidence type="ECO:0000256" key="4">
    <source>
        <dbReference type="ARBA" id="ARBA00022741"/>
    </source>
</evidence>
<dbReference type="GO" id="GO:0009102">
    <property type="term" value="P:biotin biosynthetic process"/>
    <property type="evidence" value="ECO:0007669"/>
    <property type="project" value="UniProtKB-UniRule"/>
</dbReference>
<dbReference type="Pfam" id="PF13500">
    <property type="entry name" value="AAA_26"/>
    <property type="match status" value="1"/>
</dbReference>
<evidence type="ECO:0000256" key="6">
    <source>
        <dbReference type="ARBA" id="ARBA00022840"/>
    </source>
</evidence>
<keyword evidence="5 9" id="KW-0093">Biotin biosynthesis</keyword>
<evidence type="ECO:0000256" key="9">
    <source>
        <dbReference type="HAMAP-Rule" id="MF_00336"/>
    </source>
</evidence>
<comment type="similarity">
    <text evidence="9">Belongs to the dethiobiotin synthetase family.</text>
</comment>
<keyword evidence="7 9" id="KW-0460">Magnesium</keyword>
<feature type="binding site" evidence="9">
    <location>
        <begin position="113"/>
        <end position="116"/>
    </location>
    <ligand>
        <name>ATP</name>
        <dbReference type="ChEBI" id="CHEBI:30616"/>
    </ligand>
</feature>
<keyword evidence="1 9" id="KW-0963">Cytoplasm</keyword>
<feature type="binding site" evidence="9">
    <location>
        <begin position="13"/>
        <end position="18"/>
    </location>
    <ligand>
        <name>ATP</name>
        <dbReference type="ChEBI" id="CHEBI:30616"/>
    </ligand>
</feature>
<proteinExistence type="inferred from homology"/>
<name>A0A2T2WRH8_9FIRM</name>
<dbReference type="Gene3D" id="3.40.50.300">
    <property type="entry name" value="P-loop containing nucleotide triphosphate hydrolases"/>
    <property type="match status" value="1"/>
</dbReference>
<feature type="binding site" evidence="9">
    <location>
        <position position="42"/>
    </location>
    <ligand>
        <name>substrate</name>
    </ligand>
</feature>
<comment type="subcellular location">
    <subcellularLocation>
        <location evidence="9">Cytoplasm</location>
    </subcellularLocation>
</comment>
<evidence type="ECO:0000256" key="5">
    <source>
        <dbReference type="ARBA" id="ARBA00022756"/>
    </source>
</evidence>
<evidence type="ECO:0000256" key="2">
    <source>
        <dbReference type="ARBA" id="ARBA00022598"/>
    </source>
</evidence>
<comment type="cofactor">
    <cofactor evidence="9">
        <name>Mg(2+)</name>
        <dbReference type="ChEBI" id="CHEBI:18420"/>
    </cofactor>
</comment>
<dbReference type="EC" id="6.3.3.3" evidence="9"/>
<dbReference type="PANTHER" id="PTHR43210">
    <property type="entry name" value="DETHIOBIOTIN SYNTHETASE"/>
    <property type="match status" value="1"/>
</dbReference>
<dbReference type="GO" id="GO:0000287">
    <property type="term" value="F:magnesium ion binding"/>
    <property type="evidence" value="ECO:0007669"/>
    <property type="project" value="UniProtKB-UniRule"/>
</dbReference>
<organism evidence="10 11">
    <name type="scientific">Sulfobacillus benefaciens</name>
    <dbReference type="NCBI Taxonomy" id="453960"/>
    <lineage>
        <taxon>Bacteria</taxon>
        <taxon>Bacillati</taxon>
        <taxon>Bacillota</taxon>
        <taxon>Clostridia</taxon>
        <taxon>Eubacteriales</taxon>
        <taxon>Clostridiales Family XVII. Incertae Sedis</taxon>
        <taxon>Sulfobacillus</taxon>
    </lineage>
</organism>
<dbReference type="NCBIfam" id="TIGR00347">
    <property type="entry name" value="bioD"/>
    <property type="match status" value="1"/>
</dbReference>
<dbReference type="AlphaFoldDB" id="A0A2T2WRH8"/>
<evidence type="ECO:0000313" key="11">
    <source>
        <dbReference type="Proteomes" id="UP000242699"/>
    </source>
</evidence>
<comment type="pathway">
    <text evidence="9">Cofactor biosynthesis; biotin biosynthesis; biotin from 7,8-diaminononanoate: step 1/2.</text>
</comment>
<dbReference type="CDD" id="cd03109">
    <property type="entry name" value="DTBS"/>
    <property type="match status" value="1"/>
</dbReference>
<comment type="catalytic activity">
    <reaction evidence="9">
        <text>(7R,8S)-7,8-diammoniononanoate + CO2 + ATP = (4R,5S)-dethiobiotin + ADP + phosphate + 3 H(+)</text>
        <dbReference type="Rhea" id="RHEA:15805"/>
        <dbReference type="ChEBI" id="CHEBI:15378"/>
        <dbReference type="ChEBI" id="CHEBI:16526"/>
        <dbReference type="ChEBI" id="CHEBI:30616"/>
        <dbReference type="ChEBI" id="CHEBI:43474"/>
        <dbReference type="ChEBI" id="CHEBI:149469"/>
        <dbReference type="ChEBI" id="CHEBI:149473"/>
        <dbReference type="ChEBI" id="CHEBI:456216"/>
        <dbReference type="EC" id="6.3.3.3"/>
    </reaction>
</comment>
<evidence type="ECO:0000256" key="1">
    <source>
        <dbReference type="ARBA" id="ARBA00022490"/>
    </source>
</evidence>
<reference evidence="10 11" key="1">
    <citation type="journal article" date="2014" name="BMC Genomics">
        <title>Comparison of environmental and isolate Sulfobacillus genomes reveals diverse carbon, sulfur, nitrogen, and hydrogen metabolisms.</title>
        <authorList>
            <person name="Justice N.B."/>
            <person name="Norman A."/>
            <person name="Brown C.T."/>
            <person name="Singh A."/>
            <person name="Thomas B.C."/>
            <person name="Banfield J.F."/>
        </authorList>
    </citation>
    <scope>NUCLEOTIDE SEQUENCE [LARGE SCALE GENOMIC DNA]</scope>
    <source>
        <strain evidence="10">AMDSBA1</strain>
    </source>
</reference>
<protein>
    <recommendedName>
        <fullName evidence="9">ATP-dependent dethiobiotin synthetase BioD</fullName>
        <ecNumber evidence="9">6.3.3.3</ecNumber>
    </recommendedName>
    <alternativeName>
        <fullName evidence="9">DTB synthetase</fullName>
        <shortName evidence="9">DTBS</shortName>
    </alternativeName>
    <alternativeName>
        <fullName evidence="9">Dethiobiotin synthase</fullName>
    </alternativeName>
</protein>
<feature type="binding site" evidence="9">
    <location>
        <begin position="173"/>
        <end position="174"/>
    </location>
    <ligand>
        <name>ATP</name>
        <dbReference type="ChEBI" id="CHEBI:30616"/>
    </ligand>
</feature>
<comment type="function">
    <text evidence="9">Catalyzes a mechanistically unusual reaction, the ATP-dependent insertion of CO2 between the N7 and N8 nitrogen atoms of 7,8-diaminopelargonic acid (DAPA, also called 7,8-diammoniononanoate) to form a ureido ring.</text>
</comment>
<feature type="active site" evidence="9">
    <location>
        <position position="38"/>
    </location>
</feature>
<dbReference type="Proteomes" id="UP000242699">
    <property type="component" value="Unassembled WGS sequence"/>
</dbReference>
<dbReference type="HAMAP" id="MF_00336">
    <property type="entry name" value="BioD"/>
    <property type="match status" value="1"/>
</dbReference>
<feature type="binding site" evidence="9">
    <location>
        <position position="113"/>
    </location>
    <ligand>
        <name>Mg(2+)</name>
        <dbReference type="ChEBI" id="CHEBI:18420"/>
    </ligand>
</feature>
<feature type="binding site" evidence="9">
    <location>
        <position position="52"/>
    </location>
    <ligand>
        <name>Mg(2+)</name>
        <dbReference type="ChEBI" id="CHEBI:18420"/>
    </ligand>
</feature>
<dbReference type="PIRSF" id="PIRSF006755">
    <property type="entry name" value="DTB_synth"/>
    <property type="match status" value="1"/>
</dbReference>
<comment type="subunit">
    <text evidence="9">Homodimer.</text>
</comment>
<comment type="caution">
    <text evidence="9">Lacks conserved residue(s) required for the propagation of feature annotation.</text>
</comment>
<feature type="binding site" evidence="9">
    <location>
        <position position="52"/>
    </location>
    <ligand>
        <name>ATP</name>
        <dbReference type="ChEBI" id="CHEBI:30616"/>
    </ligand>
</feature>